<protein>
    <submittedName>
        <fullName evidence="1">Uncharacterized protein</fullName>
    </submittedName>
</protein>
<organism evidence="1 2">
    <name type="scientific">Ulvibacterium marinum</name>
    <dbReference type="NCBI Taxonomy" id="2419782"/>
    <lineage>
        <taxon>Bacteria</taxon>
        <taxon>Pseudomonadati</taxon>
        <taxon>Bacteroidota</taxon>
        <taxon>Flavobacteriia</taxon>
        <taxon>Flavobacteriales</taxon>
        <taxon>Flavobacteriaceae</taxon>
        <taxon>Ulvibacterium</taxon>
    </lineage>
</organism>
<keyword evidence="2" id="KW-1185">Reference proteome</keyword>
<comment type="caution">
    <text evidence="1">The sequence shown here is derived from an EMBL/GenBank/DDBJ whole genome shotgun (WGS) entry which is preliminary data.</text>
</comment>
<proteinExistence type="predicted"/>
<sequence>MKIFARTLMLSIWLFGILMPSVVTLSGDDSVIVINLNEEEQQEGTKKIQAEEDIINDKPYNFSSLMAQSKTWTTGIHNSLGPNDFNLEILLPPPERES</sequence>
<gene>
    <name evidence="1" type="ORF">D7Z94_03985</name>
</gene>
<dbReference type="RefSeq" id="WP_120710218.1">
    <property type="nucleotide sequence ID" value="NZ_RBCJ01000001.1"/>
</dbReference>
<name>A0A3B0CDN2_9FLAO</name>
<dbReference type="Proteomes" id="UP000276603">
    <property type="component" value="Unassembled WGS sequence"/>
</dbReference>
<accession>A0A3B0CDN2</accession>
<dbReference type="OrthoDB" id="1446699at2"/>
<dbReference type="EMBL" id="RBCJ01000001">
    <property type="protein sequence ID" value="RKN83011.1"/>
    <property type="molecule type" value="Genomic_DNA"/>
</dbReference>
<evidence type="ECO:0000313" key="1">
    <source>
        <dbReference type="EMBL" id="RKN83011.1"/>
    </source>
</evidence>
<dbReference type="AlphaFoldDB" id="A0A3B0CDN2"/>
<reference evidence="1 2" key="1">
    <citation type="submission" date="2018-10" db="EMBL/GenBank/DDBJ databases">
        <title>Ulvibacterium marinum gen. nov., sp. nov., a novel marine bacterium of the family Flavobacteriaceae, isolated from a culture of the green alga Ulva prolifera.</title>
        <authorList>
            <person name="Zhang Z."/>
        </authorList>
    </citation>
    <scope>NUCLEOTIDE SEQUENCE [LARGE SCALE GENOMIC DNA]</scope>
    <source>
        <strain evidence="1 2">CCMM003</strain>
    </source>
</reference>
<evidence type="ECO:0000313" key="2">
    <source>
        <dbReference type="Proteomes" id="UP000276603"/>
    </source>
</evidence>